<dbReference type="Proteomes" id="UP001266305">
    <property type="component" value="Unassembled WGS sequence"/>
</dbReference>
<protein>
    <submittedName>
        <fullName evidence="1">Uncharacterized protein</fullName>
    </submittedName>
</protein>
<gene>
    <name evidence="1" type="ORF">P7K49_035439</name>
</gene>
<evidence type="ECO:0000313" key="1">
    <source>
        <dbReference type="EMBL" id="KAK2086014.1"/>
    </source>
</evidence>
<name>A0ABQ9TMM8_SAGOE</name>
<comment type="caution">
    <text evidence="1">The sequence shown here is derived from an EMBL/GenBank/DDBJ whole genome shotgun (WGS) entry which is preliminary data.</text>
</comment>
<organism evidence="1 2">
    <name type="scientific">Saguinus oedipus</name>
    <name type="common">Cotton-top tamarin</name>
    <name type="synonym">Oedipomidas oedipus</name>
    <dbReference type="NCBI Taxonomy" id="9490"/>
    <lineage>
        <taxon>Eukaryota</taxon>
        <taxon>Metazoa</taxon>
        <taxon>Chordata</taxon>
        <taxon>Craniata</taxon>
        <taxon>Vertebrata</taxon>
        <taxon>Euteleostomi</taxon>
        <taxon>Mammalia</taxon>
        <taxon>Eutheria</taxon>
        <taxon>Euarchontoglires</taxon>
        <taxon>Primates</taxon>
        <taxon>Haplorrhini</taxon>
        <taxon>Platyrrhini</taxon>
        <taxon>Cebidae</taxon>
        <taxon>Callitrichinae</taxon>
        <taxon>Saguinus</taxon>
    </lineage>
</organism>
<proteinExistence type="predicted"/>
<evidence type="ECO:0000313" key="2">
    <source>
        <dbReference type="Proteomes" id="UP001266305"/>
    </source>
</evidence>
<dbReference type="EMBL" id="JASSZA010000020">
    <property type="protein sequence ID" value="KAK2086014.1"/>
    <property type="molecule type" value="Genomic_DNA"/>
</dbReference>
<keyword evidence="2" id="KW-1185">Reference proteome</keyword>
<accession>A0ABQ9TMM8</accession>
<reference evidence="1 2" key="1">
    <citation type="submission" date="2023-05" db="EMBL/GenBank/DDBJ databases">
        <title>B98-5 Cell Line De Novo Hybrid Assembly: An Optical Mapping Approach.</title>
        <authorList>
            <person name="Kananen K."/>
            <person name="Auerbach J.A."/>
            <person name="Kautto E."/>
            <person name="Blachly J.S."/>
        </authorList>
    </citation>
    <scope>NUCLEOTIDE SEQUENCE [LARGE SCALE GENOMIC DNA]</scope>
    <source>
        <strain evidence="1">B95-8</strain>
        <tissue evidence="1">Cell line</tissue>
    </source>
</reference>
<sequence length="246" mass="27744">MRSVANDELHVMMQRRMSQENPSQATETELAQRLQRLTILAVNRIIYQEFNSDIIDILRTPENVTQSKTSVFQTEIPEEYIHHEQPSVFNPFQKEIFAYLVEGFKVSISCVESSIGSSKTSGSKQQWTKILWSCKETFRMQLGRLLVHILSPAHAAQERKQIFEIVHEPNHQEILRDCLSPSLQEPGSYITHGKHPSGSRGNRNMCSIGSGASEVGPTHDSLMGELQPFPQSGNGIGLNPDCSHFQ</sequence>